<sequence length="106" mass="12269">MANKDLNASCSICPGKCIWNSHFNNPYRFELYQEDETRTSEEMKKRYEKARNDGKTALNLAELLKKDFEKTQMTVYGMIGNARKAIERLEQIALKPNPLSLLIILN</sequence>
<keyword evidence="2" id="KW-1185">Reference proteome</keyword>
<organism evidence="1 2">
    <name type="scientific">Rotaria sordida</name>
    <dbReference type="NCBI Taxonomy" id="392033"/>
    <lineage>
        <taxon>Eukaryota</taxon>
        <taxon>Metazoa</taxon>
        <taxon>Spiralia</taxon>
        <taxon>Gnathifera</taxon>
        <taxon>Rotifera</taxon>
        <taxon>Eurotatoria</taxon>
        <taxon>Bdelloidea</taxon>
        <taxon>Philodinida</taxon>
        <taxon>Philodinidae</taxon>
        <taxon>Rotaria</taxon>
    </lineage>
</organism>
<dbReference type="Proteomes" id="UP000663870">
    <property type="component" value="Unassembled WGS sequence"/>
</dbReference>
<protein>
    <submittedName>
        <fullName evidence="1">Uncharacterized protein</fullName>
    </submittedName>
</protein>
<evidence type="ECO:0000313" key="2">
    <source>
        <dbReference type="Proteomes" id="UP000663870"/>
    </source>
</evidence>
<evidence type="ECO:0000313" key="1">
    <source>
        <dbReference type="EMBL" id="CAF0975138.1"/>
    </source>
</evidence>
<comment type="caution">
    <text evidence="1">The sequence shown here is derived from an EMBL/GenBank/DDBJ whole genome shotgun (WGS) entry which is preliminary data.</text>
</comment>
<dbReference type="AlphaFoldDB" id="A0A814F2S9"/>
<accession>A0A814F2S9</accession>
<reference evidence="1" key="1">
    <citation type="submission" date="2021-02" db="EMBL/GenBank/DDBJ databases">
        <authorList>
            <person name="Nowell W R."/>
        </authorList>
    </citation>
    <scope>NUCLEOTIDE SEQUENCE</scope>
</reference>
<gene>
    <name evidence="1" type="ORF">JXQ802_LOCUS12878</name>
</gene>
<proteinExistence type="predicted"/>
<dbReference type="EMBL" id="CAJNOL010000270">
    <property type="protein sequence ID" value="CAF0975138.1"/>
    <property type="molecule type" value="Genomic_DNA"/>
</dbReference>
<name>A0A814F2S9_9BILA</name>